<evidence type="ECO:0000256" key="3">
    <source>
        <dbReference type="ARBA" id="ARBA00022989"/>
    </source>
</evidence>
<feature type="compositionally biased region" description="Basic residues" evidence="6">
    <location>
        <begin position="558"/>
        <end position="567"/>
    </location>
</feature>
<evidence type="ECO:0000256" key="4">
    <source>
        <dbReference type="ARBA" id="ARBA00023136"/>
    </source>
</evidence>
<protein>
    <recommendedName>
        <fullName evidence="8">Man1/Src1-like C-terminal domain-containing protein</fullName>
    </recommendedName>
</protein>
<keyword evidence="10" id="KW-1185">Reference proteome</keyword>
<dbReference type="GO" id="GO:0005637">
    <property type="term" value="C:nuclear inner membrane"/>
    <property type="evidence" value="ECO:0007669"/>
    <property type="project" value="InterPro"/>
</dbReference>
<comment type="subcellular location">
    <subcellularLocation>
        <location evidence="1">Nucleus membrane</location>
    </subcellularLocation>
</comment>
<feature type="transmembrane region" description="Helical" evidence="7">
    <location>
        <begin position="394"/>
        <end position="411"/>
    </location>
</feature>
<feature type="region of interest" description="Disordered" evidence="6">
    <location>
        <begin position="58"/>
        <end position="98"/>
    </location>
</feature>
<evidence type="ECO:0000256" key="6">
    <source>
        <dbReference type="SAM" id="MobiDB-lite"/>
    </source>
</evidence>
<accession>A0A0L0D268</accession>
<sequence length="567" mass="61775">MSSLTEFDPEELPTFKRKVLQALCKERELRANGKNKDMVAALEQWYVDTHLEASVVGTPMKLGPADESDVETEDNDGYESYDDEEMNDDNRRSRSPSVADTVAASMAVVSGKIGDLVYRLWKNESYSGKKYSYRSPIADSRFTSGGTTPLRSTKMAVSPAMPVTPTTPATATPHSRSSDMAMCFRGLLALAAIAAVAFVVVDPTFFAPKVVYCDKGPSIDSAHAPSPPGCVPCPSGATCLGGAATCSGQFRMLRDGKCVEVPELVRAKAYVATTGVKLIATRAGEFFCGGVASRAWEEEELKDAIRASAPSSVLPLLDAAWPTFLYDTARQFTSTTYTNTSGIYVAMMNQVDNGVPSDVAAHPGKVLFFAAPGSAQYSLVCSAKAYLLETLRTYLYEVSGALILVALIMWWRMKAKAAAMDNADAAALYNTVLRTLFDFNGSVPRSHIKHTLLSPEQLSDSRWERIWGLAVHKVLSNPSVREAPRKIRGETEMMWEWMSDLPPHGYIESPVTVDRRHLNFESDSPTSTPTVHPPASPPAFDSPHVKVGSARRTSAGSARRRSYAYRS</sequence>
<evidence type="ECO:0000256" key="7">
    <source>
        <dbReference type="SAM" id="Phobius"/>
    </source>
</evidence>
<dbReference type="GO" id="GO:0034399">
    <property type="term" value="C:nuclear periphery"/>
    <property type="evidence" value="ECO:0007669"/>
    <property type="project" value="TreeGrafter"/>
</dbReference>
<feature type="compositionally biased region" description="Acidic residues" evidence="6">
    <location>
        <begin position="66"/>
        <end position="87"/>
    </location>
</feature>
<proteinExistence type="predicted"/>
<dbReference type="GeneID" id="25562481"/>
<evidence type="ECO:0000256" key="1">
    <source>
        <dbReference type="ARBA" id="ARBA00004126"/>
    </source>
</evidence>
<name>A0A0L0D268_THETB</name>
<feature type="compositionally biased region" description="Polar residues" evidence="6">
    <location>
        <begin position="521"/>
        <end position="530"/>
    </location>
</feature>
<dbReference type="PANTHER" id="PTHR47808:SF2">
    <property type="entry name" value="LEM DOMAIN-CONTAINING PROTEIN 2"/>
    <property type="match status" value="1"/>
</dbReference>
<dbReference type="GO" id="GO:0003682">
    <property type="term" value="F:chromatin binding"/>
    <property type="evidence" value="ECO:0007669"/>
    <property type="project" value="InterPro"/>
</dbReference>
<dbReference type="STRING" id="461836.A0A0L0D268"/>
<dbReference type="OMA" id="MANLWIC"/>
<evidence type="ECO:0000256" key="2">
    <source>
        <dbReference type="ARBA" id="ARBA00022692"/>
    </source>
</evidence>
<dbReference type="InterPro" id="IPR018996">
    <property type="entry name" value="Man1/Src1-like_C"/>
</dbReference>
<feature type="domain" description="Man1/Src1-like C-terminal" evidence="8">
    <location>
        <begin position="212"/>
        <end position="499"/>
    </location>
</feature>
<evidence type="ECO:0000313" key="9">
    <source>
        <dbReference type="EMBL" id="KNC46377.1"/>
    </source>
</evidence>
<keyword evidence="4 7" id="KW-0472">Membrane</keyword>
<reference evidence="9 10" key="1">
    <citation type="submission" date="2010-05" db="EMBL/GenBank/DDBJ databases">
        <title>The Genome Sequence of Thecamonas trahens ATCC 50062.</title>
        <authorList>
            <consortium name="The Broad Institute Genome Sequencing Platform"/>
            <person name="Russ C."/>
            <person name="Cuomo C."/>
            <person name="Shea T."/>
            <person name="Young S.K."/>
            <person name="Zeng Q."/>
            <person name="Koehrsen M."/>
            <person name="Haas B."/>
            <person name="Borodovsky M."/>
            <person name="Guigo R."/>
            <person name="Alvarado L."/>
            <person name="Berlin A."/>
            <person name="Bochicchio J."/>
            <person name="Borenstein D."/>
            <person name="Chapman S."/>
            <person name="Chen Z."/>
            <person name="Freedman E."/>
            <person name="Gellesch M."/>
            <person name="Goldberg J."/>
            <person name="Griggs A."/>
            <person name="Gujja S."/>
            <person name="Heilman E."/>
            <person name="Heiman D."/>
            <person name="Hepburn T."/>
            <person name="Howarth C."/>
            <person name="Jen D."/>
            <person name="Larson L."/>
            <person name="Mehta T."/>
            <person name="Park D."/>
            <person name="Pearson M."/>
            <person name="Roberts A."/>
            <person name="Saif S."/>
            <person name="Shenoy N."/>
            <person name="Sisk P."/>
            <person name="Stolte C."/>
            <person name="Sykes S."/>
            <person name="Thomson T."/>
            <person name="Walk T."/>
            <person name="White J."/>
            <person name="Yandava C."/>
            <person name="Burger G."/>
            <person name="Gray M.W."/>
            <person name="Holland P.W.H."/>
            <person name="King N."/>
            <person name="Lang F.B.F."/>
            <person name="Roger A.J."/>
            <person name="Ruiz-Trillo I."/>
            <person name="Lander E."/>
            <person name="Nusbaum C."/>
        </authorList>
    </citation>
    <scope>NUCLEOTIDE SEQUENCE [LARGE SCALE GENOMIC DNA]</scope>
    <source>
        <strain evidence="9 10">ATCC 50062</strain>
    </source>
</reference>
<gene>
    <name evidence="9" type="ORF">AMSG_02829</name>
</gene>
<feature type="compositionally biased region" description="Low complexity" evidence="6">
    <location>
        <begin position="548"/>
        <end position="557"/>
    </location>
</feature>
<dbReference type="Pfam" id="PF09402">
    <property type="entry name" value="MSC"/>
    <property type="match status" value="1"/>
</dbReference>
<dbReference type="EMBL" id="GL349442">
    <property type="protein sequence ID" value="KNC46377.1"/>
    <property type="molecule type" value="Genomic_DNA"/>
</dbReference>
<dbReference type="GO" id="GO:0071763">
    <property type="term" value="P:nuclear membrane organization"/>
    <property type="evidence" value="ECO:0007669"/>
    <property type="project" value="TreeGrafter"/>
</dbReference>
<dbReference type="Proteomes" id="UP000054408">
    <property type="component" value="Unassembled WGS sequence"/>
</dbReference>
<dbReference type="AlphaFoldDB" id="A0A0L0D268"/>
<dbReference type="InterPro" id="IPR044780">
    <property type="entry name" value="Heh2/Src1"/>
</dbReference>
<dbReference type="OrthoDB" id="5964929at2759"/>
<keyword evidence="2 7" id="KW-0812">Transmembrane</keyword>
<evidence type="ECO:0000313" key="10">
    <source>
        <dbReference type="Proteomes" id="UP000054408"/>
    </source>
</evidence>
<feature type="compositionally biased region" description="Low complexity" evidence="6">
    <location>
        <begin position="159"/>
        <end position="173"/>
    </location>
</feature>
<keyword evidence="3 7" id="KW-1133">Transmembrane helix</keyword>
<keyword evidence="5" id="KW-0539">Nucleus</keyword>
<dbReference type="GO" id="GO:0005783">
    <property type="term" value="C:endoplasmic reticulum"/>
    <property type="evidence" value="ECO:0007669"/>
    <property type="project" value="TreeGrafter"/>
</dbReference>
<feature type="region of interest" description="Disordered" evidence="6">
    <location>
        <begin position="519"/>
        <end position="567"/>
    </location>
</feature>
<dbReference type="RefSeq" id="XP_013760670.1">
    <property type="nucleotide sequence ID" value="XM_013905216.1"/>
</dbReference>
<feature type="region of interest" description="Disordered" evidence="6">
    <location>
        <begin position="155"/>
        <end position="175"/>
    </location>
</feature>
<organism evidence="9 10">
    <name type="scientific">Thecamonas trahens ATCC 50062</name>
    <dbReference type="NCBI Taxonomy" id="461836"/>
    <lineage>
        <taxon>Eukaryota</taxon>
        <taxon>Apusozoa</taxon>
        <taxon>Apusomonadida</taxon>
        <taxon>Apusomonadidae</taxon>
        <taxon>Thecamonas</taxon>
    </lineage>
</organism>
<evidence type="ECO:0000259" key="8">
    <source>
        <dbReference type="Pfam" id="PF09402"/>
    </source>
</evidence>
<evidence type="ECO:0000256" key="5">
    <source>
        <dbReference type="ARBA" id="ARBA00023242"/>
    </source>
</evidence>
<dbReference type="PANTHER" id="PTHR47808">
    <property type="entry name" value="INNER NUCLEAR MEMBRANE PROTEIN HEH2-RELATED"/>
    <property type="match status" value="1"/>
</dbReference>